<evidence type="ECO:0000259" key="3">
    <source>
        <dbReference type="Pfam" id="PF13193"/>
    </source>
</evidence>
<feature type="domain" description="AMP-dependent synthetase/ligase" evidence="2">
    <location>
        <begin position="47"/>
        <end position="409"/>
    </location>
</feature>
<keyword evidence="5" id="KW-1185">Reference proteome</keyword>
<dbReference type="PANTHER" id="PTHR43767:SF1">
    <property type="entry name" value="NONRIBOSOMAL PEPTIDE SYNTHASE PES1 (EUROFUNG)-RELATED"/>
    <property type="match status" value="1"/>
</dbReference>
<dbReference type="Pfam" id="PF00501">
    <property type="entry name" value="AMP-binding"/>
    <property type="match status" value="1"/>
</dbReference>
<accession>A0ABM7FJK7</accession>
<dbReference type="RefSeq" id="WP_350284046.1">
    <property type="nucleotide sequence ID" value="NZ_AP018448.1"/>
</dbReference>
<feature type="region of interest" description="Disordered" evidence="1">
    <location>
        <begin position="1"/>
        <end position="32"/>
    </location>
</feature>
<organism evidence="4 5">
    <name type="scientific">Streptomyces graminofaciens</name>
    <dbReference type="NCBI Taxonomy" id="68212"/>
    <lineage>
        <taxon>Bacteria</taxon>
        <taxon>Bacillati</taxon>
        <taxon>Actinomycetota</taxon>
        <taxon>Actinomycetes</taxon>
        <taxon>Kitasatosporales</taxon>
        <taxon>Streptomycetaceae</taxon>
        <taxon>Streptomyces</taxon>
    </lineage>
</organism>
<gene>
    <name evidence="4" type="ORF">SGFS_077470</name>
</gene>
<dbReference type="InterPro" id="IPR000873">
    <property type="entry name" value="AMP-dep_synth/lig_dom"/>
</dbReference>
<evidence type="ECO:0000313" key="5">
    <source>
        <dbReference type="Proteomes" id="UP001321542"/>
    </source>
</evidence>
<dbReference type="SUPFAM" id="SSF56801">
    <property type="entry name" value="Acetyl-CoA synthetase-like"/>
    <property type="match status" value="1"/>
</dbReference>
<dbReference type="Gene3D" id="3.30.300.30">
    <property type="match status" value="1"/>
</dbReference>
<dbReference type="CDD" id="cd04433">
    <property type="entry name" value="AFD_class_I"/>
    <property type="match status" value="1"/>
</dbReference>
<dbReference type="EMBL" id="AP018448">
    <property type="protein sequence ID" value="BBC36453.1"/>
    <property type="molecule type" value="Genomic_DNA"/>
</dbReference>
<dbReference type="InterPro" id="IPR025110">
    <property type="entry name" value="AMP-bd_C"/>
</dbReference>
<feature type="domain" description="AMP-binding enzyme C-terminal" evidence="3">
    <location>
        <begin position="461"/>
        <end position="535"/>
    </location>
</feature>
<feature type="compositionally biased region" description="Acidic residues" evidence="1">
    <location>
        <begin position="1"/>
        <end position="11"/>
    </location>
</feature>
<evidence type="ECO:0000259" key="2">
    <source>
        <dbReference type="Pfam" id="PF00501"/>
    </source>
</evidence>
<protein>
    <submittedName>
        <fullName evidence="4">Amide synthase</fullName>
    </submittedName>
</protein>
<dbReference type="InterPro" id="IPR020845">
    <property type="entry name" value="AMP-binding_CS"/>
</dbReference>
<dbReference type="PROSITE" id="PS00455">
    <property type="entry name" value="AMP_BINDING"/>
    <property type="match status" value="1"/>
</dbReference>
<dbReference type="PANTHER" id="PTHR43767">
    <property type="entry name" value="LONG-CHAIN-FATTY-ACID--COA LIGASE"/>
    <property type="match status" value="1"/>
</dbReference>
<sequence>MPENESMPEDDSMPKEGSTPEDGSTPAHASISARETYVSQILEVMSAEPEQVVLSCRDETLTGDELTRSVRSAAQVLRRHAGESSDDADAPVVAILTVTNSPATLILRYAANLTGATVVHLQTTNAVDPGDRIATDAKLTILAETGATHLAVDAEHLALARELCDRLPAPPTLLGWGDLAADVLDVTAGDADAFDPSAVEIPLDRAAVVTYTSGTTGRPKGIAVDFRTRNGYITAGLTMAWRGAYLATLPMSHSSGALADDSLASGGSVVIHDGFDAGAVLRAVAEHGITRTLLSPPQLYLLMDHPEVTTTDLSSLQMLCYTGCPASPERLADAVKIFGEVLFQIYGTSEAAAISMLTPAEHADPELRLTVGRPMAGEIRIRDEHDHTDLPAGATGEICVRSPFAMRGYVGDPELTARTVRDGWVHTGDLGRVDERGYIHILGRVADVIKTNGIKIQPLTVENTLMAHPDVVQAAVFCVRDKDRVEHMHAAVVLRDGGTATAAELSDHVSTALSPKHVPAEIGIRPELPLTRVGKPDRARLAAGAGG</sequence>
<dbReference type="Proteomes" id="UP001321542">
    <property type="component" value="Chromosome"/>
</dbReference>
<proteinExistence type="predicted"/>
<dbReference type="InterPro" id="IPR045851">
    <property type="entry name" value="AMP-bd_C_sf"/>
</dbReference>
<dbReference type="InterPro" id="IPR050237">
    <property type="entry name" value="ATP-dep_AMP-bd_enzyme"/>
</dbReference>
<dbReference type="Gene3D" id="3.40.50.12780">
    <property type="entry name" value="N-terminal domain of ligase-like"/>
    <property type="match status" value="1"/>
</dbReference>
<reference evidence="4 5" key="2">
    <citation type="journal article" date="2023" name="ChemBioChem">
        <title>Acyltransferase Domain Exchange between Two Independent Type I Polyketide Synthases in the Same Producer Strain of Macrolide Antibiotics.</title>
        <authorList>
            <person name="Kudo F."/>
            <person name="Kishikawa K."/>
            <person name="Tsuboi K."/>
            <person name="Kido T."/>
            <person name="Usui T."/>
            <person name="Hashimoto J."/>
            <person name="Shin-Ya K."/>
            <person name="Miyanaga A."/>
            <person name="Eguchi T."/>
        </authorList>
    </citation>
    <scope>NUCLEOTIDE SEQUENCE [LARGE SCALE GENOMIC DNA]</scope>
    <source>
        <strain evidence="4 5">A-8890</strain>
    </source>
</reference>
<reference evidence="4 5" key="1">
    <citation type="journal article" date="2010" name="ChemBioChem">
        <title>Cloning and characterization of the biosynthetic gene cluster of 16-membered macrolide antibiotic FD-891: involvement of a dual functional cytochrome P450 monooxygenase catalyzing epoxidation and hydroxylation.</title>
        <authorList>
            <person name="Kudo F."/>
            <person name="Motegi A."/>
            <person name="Mizoue K."/>
            <person name="Eguchi T."/>
        </authorList>
    </citation>
    <scope>NUCLEOTIDE SEQUENCE [LARGE SCALE GENOMIC DNA]</scope>
    <source>
        <strain evidence="4 5">A-8890</strain>
    </source>
</reference>
<evidence type="ECO:0000313" key="4">
    <source>
        <dbReference type="EMBL" id="BBC36453.1"/>
    </source>
</evidence>
<name>A0ABM7FJK7_9ACTN</name>
<evidence type="ECO:0000256" key="1">
    <source>
        <dbReference type="SAM" id="MobiDB-lite"/>
    </source>
</evidence>
<dbReference type="InterPro" id="IPR042099">
    <property type="entry name" value="ANL_N_sf"/>
</dbReference>
<dbReference type="Pfam" id="PF13193">
    <property type="entry name" value="AMP-binding_C"/>
    <property type="match status" value="1"/>
</dbReference>